<protein>
    <submittedName>
        <fullName evidence="9">NADH dehydrogenase</fullName>
    </submittedName>
</protein>
<sequence length="701" mass="76122">MATFSHRPTMHEAPTRHFDIAIIGGGFAGVYCAQQVLKKLRGIKSMRVGIIASENHMVFQPMLPEVVGGSLSPQHVVNPIRMICEEADVLKASVTSLDLENRIMTLDGGRFTPNVTVTFDHLMLSPGAGVDLSRIPGMSEHAYLMRTVGDAMKLRAAIISRMEEANLITKHQQRKEMLSFVVVGGGYSGVETAGQIQDLIAGVLRYYDNIRADEPSVTLVHSGERLLSMLGPGLGDYTRRCLEKMGVNLIFNKRVRAVTARTVQLNDGSTIISNLVVCTVGNAPHPILQALGAAGAVPLERGKVVVDPTGQVKGVEKVWAAGDCAAFPKADGGFCPETAQFAMRQGAIIGTNIVACIQGKPLKPFKFTGLGELATIGHRKAVAMVFGLRFSGLLAWFMWRSIYLMKLPGMDRKLRVMAEWTFEMFFPRDINLLTPSFSSPLGEMHLEKGDSLFRSGEPAQSLYAVKKGCVEITDANGHLVKAAVAGEHFGERALLGDGIWRFDATAKEPSELVAIDGGTFKTLVKSIGSLDSLFRATAQQYHLPEEIQQTVAAMSETTRLSIAADVMTKSVTSLQAGQTVQDAIAEFQAHPHSTYPVTEDGKVIGLLRRSIAYDWLKNHGLTSQDLLKDLPLTKPFCVRSDMPVPELVQTLMRTGVSKAIVVDPDYRLLGIVTVFDLLKGGQESVPPVAPVILPELAISPR</sequence>
<dbReference type="PANTHER" id="PTHR43706">
    <property type="entry name" value="NADH DEHYDROGENASE"/>
    <property type="match status" value="1"/>
</dbReference>
<name>A0A4R7RSE6_9BACT</name>
<dbReference type="PRINTS" id="PR00411">
    <property type="entry name" value="PNDRDTASEI"/>
</dbReference>
<evidence type="ECO:0000313" key="9">
    <source>
        <dbReference type="EMBL" id="TDU68049.1"/>
    </source>
</evidence>
<dbReference type="SUPFAM" id="SSF51206">
    <property type="entry name" value="cAMP-binding domain-like"/>
    <property type="match status" value="1"/>
</dbReference>
<dbReference type="SMART" id="SM00116">
    <property type="entry name" value="CBS"/>
    <property type="match status" value="2"/>
</dbReference>
<keyword evidence="3" id="KW-0274">FAD</keyword>
<comment type="caution">
    <text evidence="9">The sequence shown here is derived from an EMBL/GenBank/DDBJ whole genome shotgun (WGS) entry which is preliminary data.</text>
</comment>
<dbReference type="InterPro" id="IPR045024">
    <property type="entry name" value="NDH-2"/>
</dbReference>
<evidence type="ECO:0000256" key="1">
    <source>
        <dbReference type="ARBA" id="ARBA00005272"/>
    </source>
</evidence>
<dbReference type="AlphaFoldDB" id="A0A4R7RSE6"/>
<reference evidence="9 10" key="1">
    <citation type="submission" date="2019-03" db="EMBL/GenBank/DDBJ databases">
        <title>Genomic Encyclopedia of Archaeal and Bacterial Type Strains, Phase II (KMG-II): from individual species to whole genera.</title>
        <authorList>
            <person name="Goeker M."/>
        </authorList>
    </citation>
    <scope>NUCLEOTIDE SEQUENCE [LARGE SCALE GENOMIC DNA]</scope>
    <source>
        <strain evidence="9 10">ATCC 25309</strain>
    </source>
</reference>
<dbReference type="SUPFAM" id="SSF54631">
    <property type="entry name" value="CBS-domain pair"/>
    <property type="match status" value="1"/>
</dbReference>
<evidence type="ECO:0000256" key="3">
    <source>
        <dbReference type="ARBA" id="ARBA00022827"/>
    </source>
</evidence>
<dbReference type="EMBL" id="SOCA01000006">
    <property type="protein sequence ID" value="TDU68049.1"/>
    <property type="molecule type" value="Genomic_DNA"/>
</dbReference>
<gene>
    <name evidence="9" type="ORF">EI77_03166</name>
</gene>
<dbReference type="CDD" id="cd02205">
    <property type="entry name" value="CBS_pair_SF"/>
    <property type="match status" value="1"/>
</dbReference>
<comment type="similarity">
    <text evidence="1">Belongs to the NADH dehydrogenase family.</text>
</comment>
<feature type="domain" description="CBS" evidence="8">
    <location>
        <begin position="567"/>
        <end position="623"/>
    </location>
</feature>
<evidence type="ECO:0000259" key="7">
    <source>
        <dbReference type="PROSITE" id="PS50042"/>
    </source>
</evidence>
<accession>A0A4R7RSE6</accession>
<dbReference type="SUPFAM" id="SSF51905">
    <property type="entry name" value="FAD/NAD(P)-binding domain"/>
    <property type="match status" value="1"/>
</dbReference>
<dbReference type="PROSITE" id="PS51371">
    <property type="entry name" value="CBS"/>
    <property type="match status" value="2"/>
</dbReference>
<dbReference type="InterPro" id="IPR000644">
    <property type="entry name" value="CBS_dom"/>
</dbReference>
<keyword evidence="6" id="KW-0129">CBS domain</keyword>
<feature type="domain" description="Cyclic nucleotide-binding" evidence="7">
    <location>
        <begin position="441"/>
        <end position="524"/>
    </location>
</feature>
<dbReference type="PROSITE" id="PS50042">
    <property type="entry name" value="CNMP_BINDING_3"/>
    <property type="match status" value="1"/>
</dbReference>
<organism evidence="9 10">
    <name type="scientific">Prosthecobacter fusiformis</name>
    <dbReference type="NCBI Taxonomy" id="48464"/>
    <lineage>
        <taxon>Bacteria</taxon>
        <taxon>Pseudomonadati</taxon>
        <taxon>Verrucomicrobiota</taxon>
        <taxon>Verrucomicrobiia</taxon>
        <taxon>Verrucomicrobiales</taxon>
        <taxon>Verrucomicrobiaceae</taxon>
        <taxon>Prosthecobacter</taxon>
    </lineage>
</organism>
<evidence type="ECO:0000256" key="6">
    <source>
        <dbReference type="PROSITE-ProRule" id="PRU00703"/>
    </source>
</evidence>
<dbReference type="InterPro" id="IPR000595">
    <property type="entry name" value="cNMP-bd_dom"/>
</dbReference>
<dbReference type="Gene3D" id="3.10.580.10">
    <property type="entry name" value="CBS-domain"/>
    <property type="match status" value="2"/>
</dbReference>
<proteinExistence type="inferred from homology"/>
<dbReference type="CDD" id="cd00038">
    <property type="entry name" value="CAP_ED"/>
    <property type="match status" value="1"/>
</dbReference>
<evidence type="ECO:0000259" key="8">
    <source>
        <dbReference type="PROSITE" id="PS51371"/>
    </source>
</evidence>
<evidence type="ECO:0000313" key="10">
    <source>
        <dbReference type="Proteomes" id="UP000295662"/>
    </source>
</evidence>
<dbReference type="InterPro" id="IPR054585">
    <property type="entry name" value="NDH2-like_C"/>
</dbReference>
<keyword evidence="2" id="KW-0285">Flavoprotein</keyword>
<dbReference type="InterPro" id="IPR036188">
    <property type="entry name" value="FAD/NAD-bd_sf"/>
</dbReference>
<keyword evidence="4" id="KW-0560">Oxidoreductase</keyword>
<keyword evidence="5" id="KW-0520">NAD</keyword>
<dbReference type="InterPro" id="IPR014710">
    <property type="entry name" value="RmlC-like_jellyroll"/>
</dbReference>
<dbReference type="PANTHER" id="PTHR43706:SF45">
    <property type="entry name" value="NADH DEHYDROGENASE-LIKE PROTEIN RV1812C"/>
    <property type="match status" value="1"/>
</dbReference>
<feature type="domain" description="CBS" evidence="8">
    <location>
        <begin position="631"/>
        <end position="688"/>
    </location>
</feature>
<dbReference type="Gene3D" id="2.60.120.10">
    <property type="entry name" value="Jelly Rolls"/>
    <property type="match status" value="1"/>
</dbReference>
<keyword evidence="10" id="KW-1185">Reference proteome</keyword>
<dbReference type="Pfam" id="PF22366">
    <property type="entry name" value="NDH2_C"/>
    <property type="match status" value="1"/>
</dbReference>
<dbReference type="Gene3D" id="3.50.50.100">
    <property type="match status" value="1"/>
</dbReference>
<dbReference type="InterPro" id="IPR046342">
    <property type="entry name" value="CBS_dom_sf"/>
</dbReference>
<dbReference type="InterPro" id="IPR023753">
    <property type="entry name" value="FAD/NAD-binding_dom"/>
</dbReference>
<dbReference type="PRINTS" id="PR00368">
    <property type="entry name" value="FADPNR"/>
</dbReference>
<evidence type="ECO:0000256" key="2">
    <source>
        <dbReference type="ARBA" id="ARBA00022630"/>
    </source>
</evidence>
<dbReference type="Pfam" id="PF00571">
    <property type="entry name" value="CBS"/>
    <property type="match status" value="2"/>
</dbReference>
<evidence type="ECO:0000256" key="4">
    <source>
        <dbReference type="ARBA" id="ARBA00023002"/>
    </source>
</evidence>
<dbReference type="SMART" id="SM00100">
    <property type="entry name" value="cNMP"/>
    <property type="match status" value="1"/>
</dbReference>
<dbReference type="InterPro" id="IPR018490">
    <property type="entry name" value="cNMP-bd_dom_sf"/>
</dbReference>
<evidence type="ECO:0000256" key="5">
    <source>
        <dbReference type="ARBA" id="ARBA00023027"/>
    </source>
</evidence>
<dbReference type="Proteomes" id="UP000295662">
    <property type="component" value="Unassembled WGS sequence"/>
</dbReference>
<dbReference type="Pfam" id="PF00027">
    <property type="entry name" value="cNMP_binding"/>
    <property type="match status" value="1"/>
</dbReference>
<dbReference type="Pfam" id="PF07992">
    <property type="entry name" value="Pyr_redox_2"/>
    <property type="match status" value="1"/>
</dbReference>
<dbReference type="GO" id="GO:0003954">
    <property type="term" value="F:NADH dehydrogenase activity"/>
    <property type="evidence" value="ECO:0007669"/>
    <property type="project" value="InterPro"/>
</dbReference>